<evidence type="ECO:0000256" key="3">
    <source>
        <dbReference type="ARBA" id="ARBA00022793"/>
    </source>
</evidence>
<protein>
    <submittedName>
        <fullName evidence="8">Glutamate/tyrosine decarboxylase-like PLP-dependent enzyme</fullName>
    </submittedName>
</protein>
<feature type="modified residue" description="N6-(pyridoxal phosphate)lysine" evidence="6">
    <location>
        <position position="288"/>
    </location>
</feature>
<comment type="cofactor">
    <cofactor evidence="1 6 7">
        <name>pyridoxal 5'-phosphate</name>
        <dbReference type="ChEBI" id="CHEBI:597326"/>
    </cofactor>
</comment>
<reference evidence="8 9" key="1">
    <citation type="submission" date="2019-03" db="EMBL/GenBank/DDBJ databases">
        <title>Genomic Encyclopedia of Type Strains, Phase IV (KMG-IV): sequencing the most valuable type-strain genomes for metagenomic binning, comparative biology and taxonomic classification.</title>
        <authorList>
            <person name="Goeker M."/>
        </authorList>
    </citation>
    <scope>NUCLEOTIDE SEQUENCE [LARGE SCALE GENOMIC DNA]</scope>
    <source>
        <strain evidence="8 9">DSM 103428</strain>
    </source>
</reference>
<dbReference type="GO" id="GO:0019752">
    <property type="term" value="P:carboxylic acid metabolic process"/>
    <property type="evidence" value="ECO:0007669"/>
    <property type="project" value="InterPro"/>
</dbReference>
<dbReference type="Gene3D" id="3.40.640.10">
    <property type="entry name" value="Type I PLP-dependent aspartate aminotransferase-like (Major domain)"/>
    <property type="match status" value="1"/>
</dbReference>
<dbReference type="Proteomes" id="UP000295210">
    <property type="component" value="Unassembled WGS sequence"/>
</dbReference>
<dbReference type="InterPro" id="IPR021115">
    <property type="entry name" value="Pyridoxal-P_BS"/>
</dbReference>
<evidence type="ECO:0000256" key="5">
    <source>
        <dbReference type="ARBA" id="ARBA00023239"/>
    </source>
</evidence>
<comment type="caution">
    <text evidence="8">The sequence shown here is derived from an EMBL/GenBank/DDBJ whole genome shotgun (WGS) entry which is preliminary data.</text>
</comment>
<dbReference type="Gene3D" id="3.90.1150.10">
    <property type="entry name" value="Aspartate Aminotransferase, domain 1"/>
    <property type="match status" value="1"/>
</dbReference>
<evidence type="ECO:0000313" key="8">
    <source>
        <dbReference type="EMBL" id="TCK70259.1"/>
    </source>
</evidence>
<keyword evidence="4 6" id="KW-0663">Pyridoxal phosphate</keyword>
<dbReference type="AlphaFoldDB" id="A0A4R1L294"/>
<dbReference type="SUPFAM" id="SSF53383">
    <property type="entry name" value="PLP-dependent transferases"/>
    <property type="match status" value="1"/>
</dbReference>
<dbReference type="OrthoDB" id="9803665at2"/>
<organism evidence="8 9">
    <name type="scientific">Acidipila rosea</name>
    <dbReference type="NCBI Taxonomy" id="768535"/>
    <lineage>
        <taxon>Bacteria</taxon>
        <taxon>Pseudomonadati</taxon>
        <taxon>Acidobacteriota</taxon>
        <taxon>Terriglobia</taxon>
        <taxon>Terriglobales</taxon>
        <taxon>Acidobacteriaceae</taxon>
        <taxon>Acidipila</taxon>
    </lineage>
</organism>
<dbReference type="InterPro" id="IPR002129">
    <property type="entry name" value="PyrdxlP-dep_de-COase"/>
</dbReference>
<gene>
    <name evidence="8" type="ORF">C7378_3417</name>
</gene>
<evidence type="ECO:0000313" key="9">
    <source>
        <dbReference type="Proteomes" id="UP000295210"/>
    </source>
</evidence>
<dbReference type="RefSeq" id="WP_131999263.1">
    <property type="nucleotide sequence ID" value="NZ_SMGK01000007.1"/>
</dbReference>
<dbReference type="PANTHER" id="PTHR11999:SF70">
    <property type="entry name" value="MIP05841P"/>
    <property type="match status" value="1"/>
</dbReference>
<keyword evidence="5 7" id="KW-0456">Lyase</keyword>
<dbReference type="EMBL" id="SMGK01000007">
    <property type="protein sequence ID" value="TCK70259.1"/>
    <property type="molecule type" value="Genomic_DNA"/>
</dbReference>
<dbReference type="InterPro" id="IPR015422">
    <property type="entry name" value="PyrdxlP-dep_Trfase_small"/>
</dbReference>
<evidence type="ECO:0000256" key="6">
    <source>
        <dbReference type="PIRSR" id="PIRSR602129-50"/>
    </source>
</evidence>
<dbReference type="Pfam" id="PF00282">
    <property type="entry name" value="Pyridoxal_deC"/>
    <property type="match status" value="1"/>
</dbReference>
<dbReference type="InterPro" id="IPR015424">
    <property type="entry name" value="PyrdxlP-dep_Trfase"/>
</dbReference>
<name>A0A4R1L294_9BACT</name>
<evidence type="ECO:0000256" key="2">
    <source>
        <dbReference type="ARBA" id="ARBA00009533"/>
    </source>
</evidence>
<dbReference type="GO" id="GO:0030170">
    <property type="term" value="F:pyridoxal phosphate binding"/>
    <property type="evidence" value="ECO:0007669"/>
    <property type="project" value="InterPro"/>
</dbReference>
<dbReference type="PROSITE" id="PS00392">
    <property type="entry name" value="DDC_GAD_HDC_YDC"/>
    <property type="match status" value="1"/>
</dbReference>
<keyword evidence="3" id="KW-0210">Decarboxylase</keyword>
<comment type="similarity">
    <text evidence="2 7">Belongs to the group II decarboxylase family.</text>
</comment>
<dbReference type="InterPro" id="IPR015421">
    <property type="entry name" value="PyrdxlP-dep_Trfase_major"/>
</dbReference>
<accession>A0A4R1L294</accession>
<proteinExistence type="inferred from homology"/>
<dbReference type="PANTHER" id="PTHR11999">
    <property type="entry name" value="GROUP II PYRIDOXAL-5-PHOSPHATE DECARBOXYLASE"/>
    <property type="match status" value="1"/>
</dbReference>
<evidence type="ECO:0000256" key="4">
    <source>
        <dbReference type="ARBA" id="ARBA00022898"/>
    </source>
</evidence>
<dbReference type="InterPro" id="IPR010977">
    <property type="entry name" value="Aromatic_deC"/>
</dbReference>
<keyword evidence="9" id="KW-1185">Reference proteome</keyword>
<sequence length="458" mass="50904">MLIQEMCHNYEMLQDEIAQGSIYPEVDAETIRAHLSSRYDFSRKMTLDEVIDDVEKMLQQWQVQVTHPRYLGLSNPSVTLASVIADTIVAMYNPQLANWRTSPAANEIERHTLAWLIAKYGLPPESIASFTSGGTEANLSAVVLALTRAFPGYGENGIQSVGAIPSIYLTTEAHNGYNKIAHVVGIGRKALRTVATDESLRLDVDDLARRVAEDRRSGFLPFMVIGTAGTTAAGVIDPLLEIGQFCREHKLWFHADAAWGGAAIISPVLRRYLAGIETADSITCDAHKWLSVPMGAGMLFCRHPDTIAEAFRVDVTYMPGKGRGPVVDPLTSSLQWSRRFIGLKLFMTLAECGESGYVAMIEQQARLGQVFRELLIASDWLILNETPLPLVCFTRRGLDISRFLSLLRERQIAWMTEARVGDSAVVRACITSFRTTESDLHRVVNEMNRLIDDKVMTD</sequence>
<evidence type="ECO:0000256" key="1">
    <source>
        <dbReference type="ARBA" id="ARBA00001933"/>
    </source>
</evidence>
<evidence type="ECO:0000256" key="7">
    <source>
        <dbReference type="RuleBase" id="RU000382"/>
    </source>
</evidence>
<dbReference type="GO" id="GO:0016831">
    <property type="term" value="F:carboxy-lyase activity"/>
    <property type="evidence" value="ECO:0007669"/>
    <property type="project" value="UniProtKB-KW"/>
</dbReference>